<keyword evidence="1 4" id="KW-0808">Transferase</keyword>
<evidence type="ECO:0000259" key="3">
    <source>
        <dbReference type="PROSITE" id="PS51186"/>
    </source>
</evidence>
<organism evidence="4 5">
    <name type="scientific">Litoreibacter arenae DSM 19593</name>
    <dbReference type="NCBI Taxonomy" id="1123360"/>
    <lineage>
        <taxon>Bacteria</taxon>
        <taxon>Pseudomonadati</taxon>
        <taxon>Pseudomonadota</taxon>
        <taxon>Alphaproteobacteria</taxon>
        <taxon>Rhodobacterales</taxon>
        <taxon>Roseobacteraceae</taxon>
        <taxon>Litoreibacter</taxon>
    </lineage>
</organism>
<comment type="caution">
    <text evidence="4">The sequence shown here is derived from an EMBL/GenBank/DDBJ whole genome shotgun (WGS) entry which is preliminary data.</text>
</comment>
<dbReference type="STRING" id="1123360.thalar_00654"/>
<accession>S9S4W2</accession>
<name>S9S4W2_9RHOB</name>
<evidence type="ECO:0000256" key="2">
    <source>
        <dbReference type="ARBA" id="ARBA00023315"/>
    </source>
</evidence>
<dbReference type="CDD" id="cd04301">
    <property type="entry name" value="NAT_SF"/>
    <property type="match status" value="1"/>
</dbReference>
<dbReference type="SUPFAM" id="SSF55729">
    <property type="entry name" value="Acyl-CoA N-acyltransferases (Nat)"/>
    <property type="match status" value="1"/>
</dbReference>
<protein>
    <submittedName>
        <fullName evidence="4">Phosphinothricin N-acetyltransferase, putative</fullName>
    </submittedName>
</protein>
<dbReference type="InterPro" id="IPR016181">
    <property type="entry name" value="Acyl_CoA_acyltransferase"/>
</dbReference>
<dbReference type="HOGENOM" id="CLU_013985_4_4_5"/>
<evidence type="ECO:0000256" key="1">
    <source>
        <dbReference type="ARBA" id="ARBA00022679"/>
    </source>
</evidence>
<dbReference type="PANTHER" id="PTHR43072">
    <property type="entry name" value="N-ACETYLTRANSFERASE"/>
    <property type="match status" value="1"/>
</dbReference>
<evidence type="ECO:0000313" key="5">
    <source>
        <dbReference type="Proteomes" id="UP000015351"/>
    </source>
</evidence>
<proteinExistence type="predicted"/>
<evidence type="ECO:0000313" key="4">
    <source>
        <dbReference type="EMBL" id="EPX81204.1"/>
    </source>
</evidence>
<dbReference type="eggNOG" id="COG1247">
    <property type="taxonomic scope" value="Bacteria"/>
</dbReference>
<feature type="domain" description="N-acetyltransferase" evidence="3">
    <location>
        <begin position="2"/>
        <end position="163"/>
    </location>
</feature>
<keyword evidence="2" id="KW-0012">Acyltransferase</keyword>
<reference evidence="5" key="1">
    <citation type="journal article" date="2013" name="Stand. Genomic Sci.">
        <title>Genome sequence of the Litoreibacter arenae type strain (DSM 19593(T)), a member of the Roseobacter clade isolated from sea sand.</title>
        <authorList>
            <person name="Riedel T."/>
            <person name="Fiebig A."/>
            <person name="Petersen J."/>
            <person name="Gronow S."/>
            <person name="Kyrpides N.C."/>
            <person name="Goker M."/>
            <person name="Klenk H.P."/>
        </authorList>
    </citation>
    <scope>NUCLEOTIDE SEQUENCE [LARGE SCALE GENOMIC DNA]</scope>
    <source>
        <strain evidence="5">DSM 19593</strain>
    </source>
</reference>
<dbReference type="Proteomes" id="UP000015351">
    <property type="component" value="Unassembled WGS sequence"/>
</dbReference>
<dbReference type="EMBL" id="AONI01000006">
    <property type="protein sequence ID" value="EPX81204.1"/>
    <property type="molecule type" value="Genomic_DNA"/>
</dbReference>
<dbReference type="AlphaFoldDB" id="S9S4W2"/>
<dbReference type="PANTHER" id="PTHR43072:SF23">
    <property type="entry name" value="UPF0039 PROTEIN C11D3.02C"/>
    <property type="match status" value="1"/>
</dbReference>
<sequence length="163" mass="17610">MTVIRPVRSEDVASIAGILNPIISDTTITFTPTPLSEADLLKALSENERQERPYLIADRDGSVVGYAKLGPFRSGAGYARTAEITVHVAPEWHGRGIGRALVEALVAQARATGVHSLIAGVSAENANAIKFHEKLGFAHVGLIPEAGYKFDRYIDLVLMQKFV</sequence>
<dbReference type="Gene3D" id="3.40.630.30">
    <property type="match status" value="1"/>
</dbReference>
<dbReference type="RefSeq" id="WP_021101723.1">
    <property type="nucleotide sequence ID" value="NZ_KE557312.1"/>
</dbReference>
<dbReference type="Pfam" id="PF00583">
    <property type="entry name" value="Acetyltransf_1"/>
    <property type="match status" value="1"/>
</dbReference>
<keyword evidence="5" id="KW-1185">Reference proteome</keyword>
<dbReference type="InterPro" id="IPR000182">
    <property type="entry name" value="GNAT_dom"/>
</dbReference>
<gene>
    <name evidence="4" type="ORF">thalar_00654</name>
</gene>
<dbReference type="GO" id="GO:0016747">
    <property type="term" value="F:acyltransferase activity, transferring groups other than amino-acyl groups"/>
    <property type="evidence" value="ECO:0007669"/>
    <property type="project" value="InterPro"/>
</dbReference>
<dbReference type="PROSITE" id="PS51186">
    <property type="entry name" value="GNAT"/>
    <property type="match status" value="1"/>
</dbReference>